<dbReference type="VEuPathDB" id="FungiDB:A1O9_02003"/>
<dbReference type="InterPro" id="IPR054293">
    <property type="entry name" value="DUF7029"/>
</dbReference>
<gene>
    <name evidence="2" type="ORF">A1O9_02003</name>
</gene>
<dbReference type="HOGENOM" id="CLU_023112_1_0_1"/>
<dbReference type="EMBL" id="AMGV01000002">
    <property type="protein sequence ID" value="KEF60442.1"/>
    <property type="molecule type" value="Genomic_DNA"/>
</dbReference>
<feature type="domain" description="DUF7029" evidence="1">
    <location>
        <begin position="129"/>
        <end position="225"/>
    </location>
</feature>
<evidence type="ECO:0000313" key="3">
    <source>
        <dbReference type="Proteomes" id="UP000027920"/>
    </source>
</evidence>
<organism evidence="2 3">
    <name type="scientific">Exophiala aquamarina CBS 119918</name>
    <dbReference type="NCBI Taxonomy" id="1182545"/>
    <lineage>
        <taxon>Eukaryota</taxon>
        <taxon>Fungi</taxon>
        <taxon>Dikarya</taxon>
        <taxon>Ascomycota</taxon>
        <taxon>Pezizomycotina</taxon>
        <taxon>Eurotiomycetes</taxon>
        <taxon>Chaetothyriomycetidae</taxon>
        <taxon>Chaetothyriales</taxon>
        <taxon>Herpotrichiellaceae</taxon>
        <taxon>Exophiala</taxon>
    </lineage>
</organism>
<reference evidence="2 3" key="1">
    <citation type="submission" date="2013-03" db="EMBL/GenBank/DDBJ databases">
        <title>The Genome Sequence of Exophiala aquamarina CBS 119918.</title>
        <authorList>
            <consortium name="The Broad Institute Genomics Platform"/>
            <person name="Cuomo C."/>
            <person name="de Hoog S."/>
            <person name="Gorbushina A."/>
            <person name="Walker B."/>
            <person name="Young S.K."/>
            <person name="Zeng Q."/>
            <person name="Gargeya S."/>
            <person name="Fitzgerald M."/>
            <person name="Haas B."/>
            <person name="Abouelleil A."/>
            <person name="Allen A.W."/>
            <person name="Alvarado L."/>
            <person name="Arachchi H.M."/>
            <person name="Berlin A.M."/>
            <person name="Chapman S.B."/>
            <person name="Gainer-Dewar J."/>
            <person name="Goldberg J."/>
            <person name="Griggs A."/>
            <person name="Gujja S."/>
            <person name="Hansen M."/>
            <person name="Howarth C."/>
            <person name="Imamovic A."/>
            <person name="Ireland A."/>
            <person name="Larimer J."/>
            <person name="McCowan C."/>
            <person name="Murphy C."/>
            <person name="Pearson M."/>
            <person name="Poon T.W."/>
            <person name="Priest M."/>
            <person name="Roberts A."/>
            <person name="Saif S."/>
            <person name="Shea T."/>
            <person name="Sisk P."/>
            <person name="Sykes S."/>
            <person name="Wortman J."/>
            <person name="Nusbaum C."/>
            <person name="Birren B."/>
        </authorList>
    </citation>
    <scope>NUCLEOTIDE SEQUENCE [LARGE SCALE GENOMIC DNA]</scope>
    <source>
        <strain evidence="2 3">CBS 119918</strain>
    </source>
</reference>
<dbReference type="RefSeq" id="XP_013263032.1">
    <property type="nucleotide sequence ID" value="XM_013407578.1"/>
</dbReference>
<dbReference type="Pfam" id="PF22974">
    <property type="entry name" value="DUF7029"/>
    <property type="match status" value="1"/>
</dbReference>
<name>A0A072PL17_9EURO</name>
<dbReference type="OrthoDB" id="5382170at2759"/>
<evidence type="ECO:0000313" key="2">
    <source>
        <dbReference type="EMBL" id="KEF60442.1"/>
    </source>
</evidence>
<comment type="caution">
    <text evidence="2">The sequence shown here is derived from an EMBL/GenBank/DDBJ whole genome shotgun (WGS) entry which is preliminary data.</text>
</comment>
<accession>A0A072PL17</accession>
<evidence type="ECO:0000259" key="1">
    <source>
        <dbReference type="Pfam" id="PF22974"/>
    </source>
</evidence>
<dbReference type="Proteomes" id="UP000027920">
    <property type="component" value="Unassembled WGS sequence"/>
</dbReference>
<dbReference type="GeneID" id="25276948"/>
<proteinExistence type="predicted"/>
<dbReference type="AlphaFoldDB" id="A0A072PL17"/>
<protein>
    <recommendedName>
        <fullName evidence="1">DUF7029 domain-containing protein</fullName>
    </recommendedName>
</protein>
<sequence>MDYALLVCPVSWSSRARLCNNEDRYIKTSPSPPFDTPGIGSQFIVAMLNLNHMLSLHFLSLVTTVHALVFDNPALLAASSRQLYAAVTRSDTQRRADVLTPVHGASLTYSDGASDSRDGTSFSSTVSFQSRNPLVVLEHIENLIADVHCTSTSITISFNDLRDSYSACESWSDLVQGHLIVSQEGCVREGSRAPFKVLSMTCTRMQPIISLSVSQVKWHDAFHGFRVSFGRITEPLELYSHQRPMHEKRQESATTTAADPLASSLIPSGPVATATAVSIDLSHEGDGGNWFPELKTSALQLPIDIDCKDCLTKGSLELSQGEWELLDAADWLDAGSFTDIFKVGFVRFNLKDFFAHVELQVTPSIEGSESFVFFSLTVPGVTGFTLPEIGKAGLLLEPQLSLSWKLSGAVELTYGFELEIPNLDILINFSDPGSSQVTGLDDIGLSDLPFQANLGDIELSVEVSLQPRVTLGVEFLEVLTAESGLFIDLPKTTLVLTQIATDTFDANCEPMATTDSDTDKENLLQDIFQNLTHITTGYEVGIGLDLRAGTNFDLGSLGVKNIELTSSLPLVATQLDRLAATQCLVFQPDATGGPAFAKATEALADAQSSMAAASASSSSAQAVASASAAASEGSSDKENAAHGTYISALGSSLRRVGFYGVVFIGNLYLSL</sequence>
<keyword evidence="3" id="KW-1185">Reference proteome</keyword>
<dbReference type="STRING" id="1182545.A0A072PL17"/>